<feature type="domain" description="UBP-type" evidence="11">
    <location>
        <begin position="550"/>
        <end position="634"/>
    </location>
</feature>
<dbReference type="NCBIfam" id="TIGR00831">
    <property type="entry name" value="a_cpa1"/>
    <property type="match status" value="1"/>
</dbReference>
<comment type="subcellular location">
    <subcellularLocation>
        <location evidence="1 10">Cell membrane</location>
        <topology evidence="1 10">Multi-pass membrane protein</topology>
    </subcellularLocation>
</comment>
<evidence type="ECO:0000256" key="2">
    <source>
        <dbReference type="ARBA" id="ARBA00022448"/>
    </source>
</evidence>
<feature type="transmembrane region" description="Helical" evidence="10">
    <location>
        <begin position="382"/>
        <end position="402"/>
    </location>
</feature>
<evidence type="ECO:0000256" key="9">
    <source>
        <dbReference type="ARBA" id="ARBA00023201"/>
    </source>
</evidence>
<keyword evidence="3 10" id="KW-1003">Cell membrane</keyword>
<comment type="similarity">
    <text evidence="10">Belongs to the monovalent cation:proton antiporter 1 (CPA1) transporter (TC 2.A.36) family.</text>
</comment>
<evidence type="ECO:0000256" key="4">
    <source>
        <dbReference type="ARBA" id="ARBA00022692"/>
    </source>
</evidence>
<evidence type="ECO:0000256" key="1">
    <source>
        <dbReference type="ARBA" id="ARBA00004651"/>
    </source>
</evidence>
<dbReference type="InterPro" id="IPR004705">
    <property type="entry name" value="Cation/H_exchanger_CPA1_bac"/>
</dbReference>
<evidence type="ECO:0000313" key="12">
    <source>
        <dbReference type="EMBL" id="MBB3325645.1"/>
    </source>
</evidence>
<dbReference type="InterPro" id="IPR018422">
    <property type="entry name" value="Cation/H_exchanger_CPA1"/>
</dbReference>
<dbReference type="Pfam" id="PF02148">
    <property type="entry name" value="zf-UBP"/>
    <property type="match status" value="1"/>
</dbReference>
<evidence type="ECO:0000256" key="6">
    <source>
        <dbReference type="ARBA" id="ARBA00023053"/>
    </source>
</evidence>
<keyword evidence="7 10" id="KW-0406">Ion transport</keyword>
<evidence type="ECO:0000259" key="11">
    <source>
        <dbReference type="PROSITE" id="PS50271"/>
    </source>
</evidence>
<organism evidence="12 13">
    <name type="scientific">Microlunatus antarcticus</name>
    <dbReference type="NCBI Taxonomy" id="53388"/>
    <lineage>
        <taxon>Bacteria</taxon>
        <taxon>Bacillati</taxon>
        <taxon>Actinomycetota</taxon>
        <taxon>Actinomycetes</taxon>
        <taxon>Propionibacteriales</taxon>
        <taxon>Propionibacteriaceae</taxon>
        <taxon>Microlunatus</taxon>
    </lineage>
</organism>
<keyword evidence="13" id="KW-1185">Reference proteome</keyword>
<evidence type="ECO:0000256" key="7">
    <source>
        <dbReference type="ARBA" id="ARBA00023065"/>
    </source>
</evidence>
<dbReference type="Gene3D" id="3.30.40.10">
    <property type="entry name" value="Zinc/RING finger domain, C3HC4 (zinc finger)"/>
    <property type="match status" value="1"/>
</dbReference>
<dbReference type="EMBL" id="JACHZG010000001">
    <property type="protein sequence ID" value="MBB3325645.1"/>
    <property type="molecule type" value="Genomic_DNA"/>
</dbReference>
<sequence length="634" mass="68473">MEIALEVLGIAAVVVAVSGLADRLRFSAPLLLLLVGVGASYIPFIDEPVLTSEVVLLGFLPPLLYSAAIRTSIIDFRHNLRPIAYLSVLLVVITALGVGLVTWWLLPVSFPIALALGAVVAPPDAVAATSIARSVGLPRRVVTILEGESLVNDATAITCLRVAIAAIGGTFSIADAGLGFLIALVGGVAVGLAVGLLAALIRVRVRRPVYDTAISFMVPFAAYLPAEELGYHESHGSGVIAVVTAGLLLGHKSQIIQSGQSRLNERVNWGTIQFLLENTVFLLIGLQARRTVLALGASPLSGGQIAGFCLAVLATVVVLRMAWVFLMRISLFRRRRDNDDDEVKVPWQATLVVGWAGLRGVVTLAAVLLIPDNEFTHEIRPVLIFAAMVVTFSTLLLQGLTLPPLVRKLRLRGPDARSDALQAATVLTTSTTAALKALEDLSGSADNPEVVTRVRDRLNAGPERLWERLGDHSNRETPAEAYRRLRLQTLQVQRDAVLKVRSNGTVDHEVVEEVLDSFDIEESMLTISGERADEIDEADDEVRTPVDPIGPCQHLEDAPTEVEPIGDGRCLDCVREGTTPVHLRICLACGNVGCCDSSVGRHADKHFHAEKHKVMRSFEPGEDWRWCYVDERLG</sequence>
<dbReference type="GO" id="GO:0098719">
    <property type="term" value="P:sodium ion import across plasma membrane"/>
    <property type="evidence" value="ECO:0007669"/>
    <property type="project" value="TreeGrafter"/>
</dbReference>
<evidence type="ECO:0000256" key="5">
    <source>
        <dbReference type="ARBA" id="ARBA00022989"/>
    </source>
</evidence>
<dbReference type="PROSITE" id="PS50271">
    <property type="entry name" value="ZF_UBP"/>
    <property type="match status" value="1"/>
</dbReference>
<evidence type="ECO:0000313" key="13">
    <source>
        <dbReference type="Proteomes" id="UP000565572"/>
    </source>
</evidence>
<keyword evidence="9 10" id="KW-0739">Sodium transport</keyword>
<dbReference type="PANTHER" id="PTHR10110">
    <property type="entry name" value="SODIUM/HYDROGEN EXCHANGER"/>
    <property type="match status" value="1"/>
</dbReference>
<keyword evidence="5 10" id="KW-1133">Transmembrane helix</keyword>
<reference evidence="12 13" key="1">
    <citation type="submission" date="2020-08" db="EMBL/GenBank/DDBJ databases">
        <title>Sequencing the genomes of 1000 actinobacteria strains.</title>
        <authorList>
            <person name="Klenk H.-P."/>
        </authorList>
    </citation>
    <scope>NUCLEOTIDE SEQUENCE [LARGE SCALE GENOMIC DNA]</scope>
    <source>
        <strain evidence="12 13">DSM 11053</strain>
    </source>
</reference>
<dbReference type="SUPFAM" id="SSF57850">
    <property type="entry name" value="RING/U-box"/>
    <property type="match status" value="1"/>
</dbReference>
<dbReference type="GO" id="GO:0005886">
    <property type="term" value="C:plasma membrane"/>
    <property type="evidence" value="ECO:0007669"/>
    <property type="project" value="UniProtKB-SubCell"/>
</dbReference>
<dbReference type="RefSeq" id="WP_183336668.1">
    <property type="nucleotide sequence ID" value="NZ_JACHZG010000001.1"/>
</dbReference>
<evidence type="ECO:0000256" key="10">
    <source>
        <dbReference type="RuleBase" id="RU366002"/>
    </source>
</evidence>
<feature type="transmembrane region" description="Helical" evidence="10">
    <location>
        <begin position="267"/>
        <end position="285"/>
    </location>
</feature>
<dbReference type="GO" id="GO:0015386">
    <property type="term" value="F:potassium:proton antiporter activity"/>
    <property type="evidence" value="ECO:0007669"/>
    <property type="project" value="TreeGrafter"/>
</dbReference>
<comment type="caution">
    <text evidence="10">Lacks conserved residue(s) required for the propagation of feature annotation.</text>
</comment>
<evidence type="ECO:0000256" key="8">
    <source>
        <dbReference type="ARBA" id="ARBA00023136"/>
    </source>
</evidence>
<dbReference type="PANTHER" id="PTHR10110:SF86">
    <property type="entry name" value="SODIUM_HYDROGEN EXCHANGER 7"/>
    <property type="match status" value="1"/>
</dbReference>
<dbReference type="Pfam" id="PF00999">
    <property type="entry name" value="Na_H_Exchanger"/>
    <property type="match status" value="1"/>
</dbReference>
<dbReference type="InterPro" id="IPR013083">
    <property type="entry name" value="Znf_RING/FYVE/PHD"/>
</dbReference>
<feature type="transmembrane region" description="Helical" evidence="10">
    <location>
        <begin position="305"/>
        <end position="326"/>
    </location>
</feature>
<dbReference type="GO" id="GO:0051453">
    <property type="term" value="P:regulation of intracellular pH"/>
    <property type="evidence" value="ECO:0007669"/>
    <property type="project" value="TreeGrafter"/>
</dbReference>
<evidence type="ECO:0000256" key="3">
    <source>
        <dbReference type="ARBA" id="ARBA00022475"/>
    </source>
</evidence>
<feature type="transmembrane region" description="Helical" evidence="10">
    <location>
        <begin position="347"/>
        <end position="370"/>
    </location>
</feature>
<dbReference type="InterPro" id="IPR006153">
    <property type="entry name" value="Cation/H_exchanger_TM"/>
</dbReference>
<dbReference type="AlphaFoldDB" id="A0A7W5JSX1"/>
<feature type="transmembrane region" description="Helical" evidence="10">
    <location>
        <begin position="83"/>
        <end position="106"/>
    </location>
</feature>
<keyword evidence="4 10" id="KW-0812">Transmembrane</keyword>
<keyword evidence="2 10" id="KW-0813">Transport</keyword>
<dbReference type="Proteomes" id="UP000565572">
    <property type="component" value="Unassembled WGS sequence"/>
</dbReference>
<keyword evidence="10" id="KW-0050">Antiport</keyword>
<dbReference type="InterPro" id="IPR001607">
    <property type="entry name" value="Znf_UBP"/>
</dbReference>
<dbReference type="GO" id="GO:0015385">
    <property type="term" value="F:sodium:proton antiporter activity"/>
    <property type="evidence" value="ECO:0007669"/>
    <property type="project" value="InterPro"/>
</dbReference>
<feature type="transmembrane region" description="Helical" evidence="10">
    <location>
        <begin position="26"/>
        <end position="44"/>
    </location>
</feature>
<feature type="transmembrane region" description="Helical" evidence="10">
    <location>
        <begin position="50"/>
        <end position="71"/>
    </location>
</feature>
<comment type="caution">
    <text evidence="12">The sequence shown here is derived from an EMBL/GenBank/DDBJ whole genome shotgun (WGS) entry which is preliminary data.</text>
</comment>
<proteinExistence type="inferred from homology"/>
<dbReference type="Gene3D" id="6.10.140.1330">
    <property type="match status" value="1"/>
</dbReference>
<keyword evidence="8 10" id="KW-0472">Membrane</keyword>
<dbReference type="GO" id="GO:0008270">
    <property type="term" value="F:zinc ion binding"/>
    <property type="evidence" value="ECO:0007669"/>
    <property type="project" value="InterPro"/>
</dbReference>
<name>A0A7W5JSX1_9ACTN</name>
<accession>A0A7W5JSX1</accession>
<feature type="transmembrane region" description="Helical" evidence="10">
    <location>
        <begin position="180"/>
        <end position="201"/>
    </location>
</feature>
<gene>
    <name evidence="12" type="ORF">FHX39_000589</name>
</gene>
<protein>
    <submittedName>
        <fullName evidence="12">CPA1 family monovalent cation:H+ antiporter</fullName>
    </submittedName>
</protein>
<keyword evidence="6 10" id="KW-0915">Sodium</keyword>
<comment type="function">
    <text evidence="10">Na(+)/H(+) antiporter that extrudes sodium in exchange for external protons.</text>
</comment>